<dbReference type="Proteomes" id="UP000595437">
    <property type="component" value="Chromosome 13"/>
</dbReference>
<keyword evidence="3" id="KW-1185">Reference proteome</keyword>
<evidence type="ECO:0000313" key="3">
    <source>
        <dbReference type="Proteomes" id="UP000595437"/>
    </source>
</evidence>
<evidence type="ECO:0000313" key="2">
    <source>
        <dbReference type="EMBL" id="QQP38191.1"/>
    </source>
</evidence>
<dbReference type="Pfam" id="PF13358">
    <property type="entry name" value="DDE_3"/>
    <property type="match status" value="1"/>
</dbReference>
<dbReference type="PANTHER" id="PTHR47326">
    <property type="entry name" value="TRANSPOSABLE ELEMENT TC3 TRANSPOSASE-LIKE PROTEIN"/>
    <property type="match status" value="1"/>
</dbReference>
<dbReference type="AlphaFoldDB" id="A0A7T8GV75"/>
<feature type="domain" description="Tc1-like transposase DDE" evidence="1">
    <location>
        <begin position="126"/>
        <end position="234"/>
    </location>
</feature>
<dbReference type="PANTHER" id="PTHR47326:SF1">
    <property type="entry name" value="HTH PSQ-TYPE DOMAIN-CONTAINING PROTEIN"/>
    <property type="match status" value="1"/>
</dbReference>
<dbReference type="GO" id="GO:0003676">
    <property type="term" value="F:nucleic acid binding"/>
    <property type="evidence" value="ECO:0007669"/>
    <property type="project" value="InterPro"/>
</dbReference>
<accession>A0A7T8GV75</accession>
<dbReference type="InterPro" id="IPR036397">
    <property type="entry name" value="RNaseH_sf"/>
</dbReference>
<dbReference type="OrthoDB" id="4843387at2759"/>
<dbReference type="InterPro" id="IPR038717">
    <property type="entry name" value="Tc1-like_DDE_dom"/>
</dbReference>
<gene>
    <name evidence="2" type="ORF">FKW44_018698</name>
</gene>
<dbReference type="EMBL" id="CP045902">
    <property type="protein sequence ID" value="QQP38191.1"/>
    <property type="molecule type" value="Genomic_DNA"/>
</dbReference>
<dbReference type="Gene3D" id="3.30.420.10">
    <property type="entry name" value="Ribonuclease H-like superfamily/Ribonuclease H"/>
    <property type="match status" value="1"/>
</dbReference>
<name>A0A7T8GV75_CALRO</name>
<evidence type="ECO:0000259" key="1">
    <source>
        <dbReference type="Pfam" id="PF13358"/>
    </source>
</evidence>
<protein>
    <submittedName>
        <fullName evidence="2">Transposable element tcb2 transposase</fullName>
    </submittedName>
</protein>
<sequence length="288" mass="32942">MEQARRTTICELRRAGHSAAVIFKMTQYNRKTVYNVVKAFDEEGKTTRKDHRLKRSIRRTPTAKMTKLAKDRNVSHTTIRRAADRVSKGRNILTRRHYLRFYSDEKDIHCRRVCKPPKRPLDLPRPQGGQADHVQQETAAVMTLAVIISSEGEVMVPHFFQANETVNKTVYLDVLKRVVVPWMKKTAGERKCTFQQDSAPAHKAKTVHNYLEANTAHFWPPTFWPANSPDLNPCDFYLLQHLPQVNGIVESLNQAHDGLLGPARGVQGCQKLPGRVETVIELDGEHYE</sequence>
<proteinExistence type="predicted"/>
<reference evidence="3" key="1">
    <citation type="submission" date="2021-01" db="EMBL/GenBank/DDBJ databases">
        <title>Caligus Genome Assembly.</title>
        <authorList>
            <person name="Gallardo-Escarate C."/>
        </authorList>
    </citation>
    <scope>NUCLEOTIDE SEQUENCE [LARGE SCALE GENOMIC DNA]</scope>
</reference>
<organism evidence="2 3">
    <name type="scientific">Caligus rogercresseyi</name>
    <name type="common">Sea louse</name>
    <dbReference type="NCBI Taxonomy" id="217165"/>
    <lineage>
        <taxon>Eukaryota</taxon>
        <taxon>Metazoa</taxon>
        <taxon>Ecdysozoa</taxon>
        <taxon>Arthropoda</taxon>
        <taxon>Crustacea</taxon>
        <taxon>Multicrustacea</taxon>
        <taxon>Hexanauplia</taxon>
        <taxon>Copepoda</taxon>
        <taxon>Siphonostomatoida</taxon>
        <taxon>Caligidae</taxon>
        <taxon>Caligus</taxon>
    </lineage>
</organism>